<keyword evidence="1" id="KW-0472">Membrane</keyword>
<dbReference type="eggNOG" id="ENOG5030RR0">
    <property type="taxonomic scope" value="Bacteria"/>
</dbReference>
<feature type="transmembrane region" description="Helical" evidence="1">
    <location>
        <begin position="83"/>
        <end position="105"/>
    </location>
</feature>
<feature type="transmembrane region" description="Helical" evidence="1">
    <location>
        <begin position="254"/>
        <end position="277"/>
    </location>
</feature>
<feature type="transmembrane region" description="Helical" evidence="1">
    <location>
        <begin position="406"/>
        <end position="428"/>
    </location>
</feature>
<feature type="transmembrane region" description="Helical" evidence="1">
    <location>
        <begin position="346"/>
        <end position="369"/>
    </location>
</feature>
<sequence length="581" mass="67629">MTQFYKLFILTKLKNFLSDKEKIITSLFIFLVLISHSIISLFHFHECDSSDVYKYLTDSSLFSKGHFIGHIWKTGFIFAPLRIVFALTVSIIPFDFISSLILLPLKMTYPPLEGFIYGLYLPDRFGSFYEYASFINIVFFISVILLFYQSLKFVGVSKYISFLCSFGILSFYSINSYTYHLGSTIWFISGSLISISSTIFFRNKASKYGFSLALITSYPSIVHFFAHNIYLYIKRIFTKKLRANNKNKNILIDKFILIINSNKIGFLTLLFIILLFFPFNSGNRIDFDFRGFLTPFAFFPQYSKISILTIFTSISLFVISFYTIYKRFLNEIKISIPYKNSKSLNFAIDISIINLIFITLLISIGQLSFGLTRHSLFIAPYILFLVAVGLQLIYLEFKKKFFKAFLIKKILSISLLTFLMILSTYSSYLRFDPLKTNEIPLNIREFVAKNNTNTMSLVDCDTHYLYNDFSEIRATYNKKDPQTYVPLDFIGTRLLVTQSIREIENFSFDLKKGDELITKYKNVKITLVDEPYFKESNIFFDSMNFDKNSSLYAKRDNLFSRSNSIYIFPIKVVPSSLELLS</sequence>
<feature type="transmembrane region" description="Helical" evidence="1">
    <location>
        <begin position="23"/>
        <end position="44"/>
    </location>
</feature>
<reference evidence="2 3" key="1">
    <citation type="journal article" date="2007" name="PLoS Genet.">
        <title>Patterns and implications of gene gain and loss in the evolution of Prochlorococcus.</title>
        <authorList>
            <person name="Kettler G.C."/>
            <person name="Martiny A.C."/>
            <person name="Huang K."/>
            <person name="Zucker J."/>
            <person name="Coleman M.L."/>
            <person name="Rodrigue S."/>
            <person name="Chen F."/>
            <person name="Lapidus A."/>
            <person name="Ferriera S."/>
            <person name="Johnson J."/>
            <person name="Steglich C."/>
            <person name="Church G.M."/>
            <person name="Richardson P."/>
            <person name="Chisholm S.W."/>
        </authorList>
    </citation>
    <scope>NUCLEOTIDE SEQUENCE [LARGE SCALE GENOMIC DNA]</scope>
    <source>
        <strain evidence="2 3">MIT 9515</strain>
    </source>
</reference>
<dbReference type="EMBL" id="CP000552">
    <property type="protein sequence ID" value="ABM72780.1"/>
    <property type="molecule type" value="Genomic_DNA"/>
</dbReference>
<dbReference type="HOGENOM" id="CLU_469175_0_0_3"/>
<protein>
    <recommendedName>
        <fullName evidence="4">Glycosyltransferase RgtA/B/C/D-like domain-containing protein</fullName>
    </recommendedName>
</protein>
<gene>
    <name evidence="2" type="ordered locus">P9515_15731</name>
</gene>
<dbReference type="Proteomes" id="UP000001589">
    <property type="component" value="Chromosome"/>
</dbReference>
<accession>A2BYB9</accession>
<feature type="transmembrane region" description="Helical" evidence="1">
    <location>
        <begin position="153"/>
        <end position="172"/>
    </location>
</feature>
<dbReference type="KEGG" id="pmc:P9515_15731"/>
<feature type="transmembrane region" description="Helical" evidence="1">
    <location>
        <begin position="126"/>
        <end position="147"/>
    </location>
</feature>
<evidence type="ECO:0000313" key="2">
    <source>
        <dbReference type="EMBL" id="ABM72780.1"/>
    </source>
</evidence>
<feature type="transmembrane region" description="Helical" evidence="1">
    <location>
        <begin position="305"/>
        <end position="325"/>
    </location>
</feature>
<dbReference type="AlphaFoldDB" id="A2BYB9"/>
<evidence type="ECO:0000313" key="3">
    <source>
        <dbReference type="Proteomes" id="UP000001589"/>
    </source>
</evidence>
<proteinExistence type="predicted"/>
<dbReference type="STRING" id="167542.P9515_15731"/>
<keyword evidence="1" id="KW-0812">Transmembrane</keyword>
<feature type="transmembrane region" description="Helical" evidence="1">
    <location>
        <begin position="375"/>
        <end position="394"/>
    </location>
</feature>
<keyword evidence="1" id="KW-1133">Transmembrane helix</keyword>
<name>A2BYB9_PROM5</name>
<evidence type="ECO:0008006" key="4">
    <source>
        <dbReference type="Google" id="ProtNLM"/>
    </source>
</evidence>
<evidence type="ECO:0000256" key="1">
    <source>
        <dbReference type="SAM" id="Phobius"/>
    </source>
</evidence>
<feature type="transmembrane region" description="Helical" evidence="1">
    <location>
        <begin position="208"/>
        <end position="233"/>
    </location>
</feature>
<organism evidence="2 3">
    <name type="scientific">Prochlorococcus marinus (strain MIT 9515)</name>
    <dbReference type="NCBI Taxonomy" id="167542"/>
    <lineage>
        <taxon>Bacteria</taxon>
        <taxon>Bacillati</taxon>
        <taxon>Cyanobacteriota</taxon>
        <taxon>Cyanophyceae</taxon>
        <taxon>Synechococcales</taxon>
        <taxon>Prochlorococcaceae</taxon>
        <taxon>Prochlorococcus</taxon>
    </lineage>
</organism>